<name>X0V0C9_9ZZZZ</name>
<organism evidence="2">
    <name type="scientific">marine sediment metagenome</name>
    <dbReference type="NCBI Taxonomy" id="412755"/>
    <lineage>
        <taxon>unclassified sequences</taxon>
        <taxon>metagenomes</taxon>
        <taxon>ecological metagenomes</taxon>
    </lineage>
</organism>
<evidence type="ECO:0000313" key="2">
    <source>
        <dbReference type="EMBL" id="GAG11549.1"/>
    </source>
</evidence>
<dbReference type="Pfam" id="PF13243">
    <property type="entry name" value="SQHop_cyclase_C"/>
    <property type="match status" value="1"/>
</dbReference>
<feature type="domain" description="Squalene cyclase C-terminal" evidence="1">
    <location>
        <begin position="60"/>
        <end position="176"/>
    </location>
</feature>
<reference evidence="2" key="1">
    <citation type="journal article" date="2014" name="Front. Microbiol.">
        <title>High frequency of phylogenetically diverse reductive dehalogenase-homologous genes in deep subseafloor sedimentary metagenomes.</title>
        <authorList>
            <person name="Kawai M."/>
            <person name="Futagami T."/>
            <person name="Toyoda A."/>
            <person name="Takaki Y."/>
            <person name="Nishi S."/>
            <person name="Hori S."/>
            <person name="Arai W."/>
            <person name="Tsubouchi T."/>
            <person name="Morono Y."/>
            <person name="Uchiyama I."/>
            <person name="Ito T."/>
            <person name="Fujiyama A."/>
            <person name="Inagaki F."/>
            <person name="Takami H."/>
        </authorList>
    </citation>
    <scope>NUCLEOTIDE SEQUENCE</scope>
    <source>
        <strain evidence="2">Expedition CK06-06</strain>
    </source>
</reference>
<dbReference type="Gene3D" id="1.50.10.20">
    <property type="match status" value="1"/>
</dbReference>
<accession>X0V0C9</accession>
<gene>
    <name evidence="2" type="ORF">S01H1_33501</name>
</gene>
<dbReference type="SUPFAM" id="SSF48239">
    <property type="entry name" value="Terpenoid cyclases/Protein prenyltransferases"/>
    <property type="match status" value="1"/>
</dbReference>
<dbReference type="AlphaFoldDB" id="X0V0C9"/>
<feature type="non-terminal residue" evidence="2">
    <location>
        <position position="249"/>
    </location>
</feature>
<proteinExistence type="predicted"/>
<comment type="caution">
    <text evidence="2">The sequence shown here is derived from an EMBL/GenBank/DDBJ whole genome shotgun (WGS) entry which is preliminary data.</text>
</comment>
<dbReference type="InterPro" id="IPR008930">
    <property type="entry name" value="Terpenoid_cyclase/PrenylTrfase"/>
</dbReference>
<sequence>MRDWKYKLKADPTEWLLEEVNSPVRYWTLIDILNRPSDDKDVRAAQASIPTYPPVAELLVTQNHDGYWGKRDYYLPRTGHGTFWVLSVLGDLGLTVESEYVRRACDFMFTHQRENGTFCRRRRVSGKGMVWRKDASPCTHARVVRFLIQFGYGKSPRVREAIDWLISIQRDDGMWLCRSEGRRGCLRATLDVLRLAALDNQTSAQPGISQAANAVCDLLMEPRMSRYHVGDMWGTWECLKYPHKGEFRP</sequence>
<protein>
    <recommendedName>
        <fullName evidence="1">Squalene cyclase C-terminal domain-containing protein</fullName>
    </recommendedName>
</protein>
<dbReference type="EMBL" id="BARS01020805">
    <property type="protein sequence ID" value="GAG11549.1"/>
    <property type="molecule type" value="Genomic_DNA"/>
</dbReference>
<evidence type="ECO:0000259" key="1">
    <source>
        <dbReference type="Pfam" id="PF13243"/>
    </source>
</evidence>
<dbReference type="InterPro" id="IPR032696">
    <property type="entry name" value="SQ_cyclase_C"/>
</dbReference>